<accession>A6W0N6</accession>
<evidence type="ECO:0000313" key="1">
    <source>
        <dbReference type="EMBL" id="ABR72265.1"/>
    </source>
</evidence>
<name>A6W0N6_MARMS</name>
<evidence type="ECO:0008006" key="2">
    <source>
        <dbReference type="Google" id="ProtNLM"/>
    </source>
</evidence>
<reference evidence="1" key="1">
    <citation type="submission" date="2007-06" db="EMBL/GenBank/DDBJ databases">
        <title>Complete sequence of Marinomonas sp. MWYL1.</title>
        <authorList>
            <consortium name="US DOE Joint Genome Institute"/>
            <person name="Copeland A."/>
            <person name="Lucas S."/>
            <person name="Lapidus A."/>
            <person name="Barry K."/>
            <person name="Glavina del Rio T."/>
            <person name="Dalin E."/>
            <person name="Tice H."/>
            <person name="Pitluck S."/>
            <person name="Kiss H."/>
            <person name="Brettin T."/>
            <person name="Bruce D."/>
            <person name="Detter J.C."/>
            <person name="Han C."/>
            <person name="Schmutz J."/>
            <person name="Larimer F."/>
            <person name="Land M."/>
            <person name="Hauser L."/>
            <person name="Kyrpides N."/>
            <person name="Kim E."/>
            <person name="Johnston A.W.B."/>
            <person name="Todd J.D."/>
            <person name="Rogers R."/>
            <person name="Wexler M."/>
            <person name="Bond P.L."/>
            <person name="Li Y."/>
            <person name="Richardson P."/>
        </authorList>
    </citation>
    <scope>NUCLEOTIDE SEQUENCE [LARGE SCALE GENOMIC DNA]</scope>
    <source>
        <strain evidence="1">MWYL1</strain>
    </source>
</reference>
<gene>
    <name evidence="1" type="ordered locus">Mmwyl1_3361</name>
</gene>
<sequence>MNPIDKQVEILNKLAGVMMRSPETGYDSLTCRFEVSIEDGSVGQEFSYTKGGKKISSLLDDPDWEVMDWVFNLHKEMKAHTGGNWTAFILTIGEDGKATTKFEYPEEQANG</sequence>
<proteinExistence type="predicted"/>
<dbReference type="KEGG" id="mmw:Mmwyl1_3361"/>
<dbReference type="AlphaFoldDB" id="A6W0N6"/>
<dbReference type="InterPro" id="IPR036170">
    <property type="entry name" value="YezG-like_sf"/>
</dbReference>
<dbReference type="eggNOG" id="ENOG5033GR8">
    <property type="taxonomic scope" value="Bacteria"/>
</dbReference>
<organism evidence="1">
    <name type="scientific">Marinomonas sp. (strain MWYL1)</name>
    <dbReference type="NCBI Taxonomy" id="400668"/>
    <lineage>
        <taxon>Bacteria</taxon>
        <taxon>Pseudomonadati</taxon>
        <taxon>Pseudomonadota</taxon>
        <taxon>Gammaproteobacteria</taxon>
        <taxon>Oceanospirillales</taxon>
        <taxon>Oceanospirillaceae</taxon>
        <taxon>Marinomonas</taxon>
    </lineage>
</organism>
<protein>
    <recommendedName>
        <fullName evidence="2">DUF600 domain-containing protein</fullName>
    </recommendedName>
</protein>
<dbReference type="SUPFAM" id="SSF160424">
    <property type="entry name" value="BH3703-like"/>
    <property type="match status" value="1"/>
</dbReference>
<dbReference type="STRING" id="400668.Mmwyl1_3361"/>
<dbReference type="HOGENOM" id="CLU_2234218_0_0_6"/>
<dbReference type="EMBL" id="CP000749">
    <property type="protein sequence ID" value="ABR72265.1"/>
    <property type="molecule type" value="Genomic_DNA"/>
</dbReference>